<dbReference type="EMBL" id="FOVH01000005">
    <property type="protein sequence ID" value="SFO32904.1"/>
    <property type="molecule type" value="Genomic_DNA"/>
</dbReference>
<dbReference type="eggNOG" id="ENOG5033YEH">
    <property type="taxonomic scope" value="Bacteria"/>
</dbReference>
<feature type="compositionally biased region" description="Pro residues" evidence="1">
    <location>
        <begin position="1"/>
        <end position="10"/>
    </location>
</feature>
<gene>
    <name evidence="2" type="ORF">SAMN04489713_105108</name>
</gene>
<evidence type="ECO:0000256" key="1">
    <source>
        <dbReference type="SAM" id="MobiDB-lite"/>
    </source>
</evidence>
<dbReference type="STRING" id="1993.SAMN04489713_105108"/>
<accession>A0A1I5GA64</accession>
<keyword evidence="3" id="KW-1185">Reference proteome</keyword>
<proteinExistence type="predicted"/>
<dbReference type="Proteomes" id="UP000183413">
    <property type="component" value="Unassembled WGS sequence"/>
</dbReference>
<dbReference type="AlphaFoldDB" id="A0A1I5GA64"/>
<dbReference type="InParanoid" id="A0A1I5GA64"/>
<dbReference type="RefSeq" id="WP_075021433.1">
    <property type="nucleotide sequence ID" value="NZ_FOVH01000005.1"/>
</dbReference>
<organism evidence="2 3">
    <name type="scientific">Actinomadura madurae</name>
    <dbReference type="NCBI Taxonomy" id="1993"/>
    <lineage>
        <taxon>Bacteria</taxon>
        <taxon>Bacillati</taxon>
        <taxon>Actinomycetota</taxon>
        <taxon>Actinomycetes</taxon>
        <taxon>Streptosporangiales</taxon>
        <taxon>Thermomonosporaceae</taxon>
        <taxon>Actinomadura</taxon>
    </lineage>
</organism>
<feature type="region of interest" description="Disordered" evidence="1">
    <location>
        <begin position="1"/>
        <end position="37"/>
    </location>
</feature>
<reference evidence="2 3" key="1">
    <citation type="submission" date="2016-10" db="EMBL/GenBank/DDBJ databases">
        <authorList>
            <person name="de Groot N.N."/>
        </authorList>
    </citation>
    <scope>NUCLEOTIDE SEQUENCE [LARGE SCALE GENOMIC DNA]</scope>
    <source>
        <strain evidence="2 3">DSM 43067</strain>
    </source>
</reference>
<evidence type="ECO:0000313" key="3">
    <source>
        <dbReference type="Proteomes" id="UP000183413"/>
    </source>
</evidence>
<name>A0A1I5GA64_9ACTN</name>
<sequence length="413" mass="44462">MSNVPPPSGPRGPQGPQGPPAPGAPPAPGFAASRPQSYAHTTRTPVVHLPVMLNGLHIGYLWAGMDDRSAGFVRRNEFLEQAFEAPAVWSRRLRDAHAQGLPSREAIRQWAGRPEDPRGGGVPAGAPEETADGTRALSELANPGGERHSWDSFRHGEFPDGTPMDRSEGWGPLHFELPPGYDLATDGPVRYLPVVEGDLVLGYLWAGGAAALFLPRADAAAPGGDAMGAWVQRLRDLYAENVPVADVLDRARAMPADPVAGAVPADAAVREAPNLQALRDRADVHEQSLRLAGNPVPGDPDVLKRPALDAAEREAVLRYLREAPVVYDSGRHLTDGFDPARPSSVPDTYQTDGTWIWFGGVPHHLEHHGVAPEPDLLQHVRAHNAQLPLLDAAAHERAKRTLRLHRILVPPPV</sequence>
<evidence type="ECO:0000313" key="2">
    <source>
        <dbReference type="EMBL" id="SFO32904.1"/>
    </source>
</evidence>
<feature type="region of interest" description="Disordered" evidence="1">
    <location>
        <begin position="100"/>
        <end position="130"/>
    </location>
</feature>
<protein>
    <submittedName>
        <fullName evidence="2">Uncharacterized protein</fullName>
    </submittedName>
</protein>
<feature type="compositionally biased region" description="Pro residues" evidence="1">
    <location>
        <begin position="16"/>
        <end position="28"/>
    </location>
</feature>